<protein>
    <submittedName>
        <fullName evidence="1">Ubiquitin-conjugating enzyme E2 Z</fullName>
    </submittedName>
</protein>
<keyword evidence="2" id="KW-1185">Reference proteome</keyword>
<dbReference type="Gene3D" id="3.10.110.10">
    <property type="entry name" value="Ubiquitin Conjugating Enzyme"/>
    <property type="match status" value="1"/>
</dbReference>
<gene>
    <name evidence="1" type="ORF">HOLleu_20433</name>
</gene>
<dbReference type="EMBL" id="JAIZAY010000009">
    <property type="protein sequence ID" value="KAJ8036455.1"/>
    <property type="molecule type" value="Genomic_DNA"/>
</dbReference>
<evidence type="ECO:0000313" key="1">
    <source>
        <dbReference type="EMBL" id="KAJ8036455.1"/>
    </source>
</evidence>
<reference evidence="1" key="1">
    <citation type="submission" date="2021-10" db="EMBL/GenBank/DDBJ databases">
        <title>Tropical sea cucumber genome reveals ecological adaptation and Cuvierian tubules defense mechanism.</title>
        <authorList>
            <person name="Chen T."/>
        </authorList>
    </citation>
    <scope>NUCLEOTIDE SEQUENCE</scope>
    <source>
        <strain evidence="1">Nanhai2018</strain>
        <tissue evidence="1">Muscle</tissue>
    </source>
</reference>
<accession>A0A9Q1C1H3</accession>
<name>A0A9Q1C1H3_HOLLE</name>
<dbReference type="OrthoDB" id="47801at2759"/>
<comment type="caution">
    <text evidence="1">The sequence shown here is derived from an EMBL/GenBank/DDBJ whole genome shotgun (WGS) entry which is preliminary data.</text>
</comment>
<sequence length="111" mass="12761">MGQFPTSMLGTWEGPQWTPAHSLTTVLETIQSLMNKDPYYNEPVVFPTDQGVVQVSRNQLAEQQLKEGCPRLQKRPSTWYICGAGRRKPYQGACFNCRTPQDSLRWRIFLP</sequence>
<organism evidence="1 2">
    <name type="scientific">Holothuria leucospilota</name>
    <name type="common">Black long sea cucumber</name>
    <name type="synonym">Mertensiothuria leucospilota</name>
    <dbReference type="NCBI Taxonomy" id="206669"/>
    <lineage>
        <taxon>Eukaryota</taxon>
        <taxon>Metazoa</taxon>
        <taxon>Echinodermata</taxon>
        <taxon>Eleutherozoa</taxon>
        <taxon>Echinozoa</taxon>
        <taxon>Holothuroidea</taxon>
        <taxon>Aspidochirotacea</taxon>
        <taxon>Aspidochirotida</taxon>
        <taxon>Holothuriidae</taxon>
        <taxon>Holothuria</taxon>
    </lineage>
</organism>
<dbReference type="SUPFAM" id="SSF54495">
    <property type="entry name" value="UBC-like"/>
    <property type="match status" value="1"/>
</dbReference>
<dbReference type="InterPro" id="IPR016135">
    <property type="entry name" value="UBQ-conjugating_enzyme/RWD"/>
</dbReference>
<evidence type="ECO:0000313" key="2">
    <source>
        <dbReference type="Proteomes" id="UP001152320"/>
    </source>
</evidence>
<dbReference type="Proteomes" id="UP001152320">
    <property type="component" value="Chromosome 9"/>
</dbReference>
<proteinExistence type="predicted"/>
<dbReference type="AlphaFoldDB" id="A0A9Q1C1H3"/>